<evidence type="ECO:0000313" key="2">
    <source>
        <dbReference type="EMBL" id="KAF0030312.1"/>
    </source>
</evidence>
<feature type="transmembrane region" description="Helical" evidence="1">
    <location>
        <begin position="47"/>
        <end position="68"/>
    </location>
</feature>
<evidence type="ECO:0000256" key="1">
    <source>
        <dbReference type="SAM" id="Phobius"/>
    </source>
</evidence>
<proteinExistence type="predicted"/>
<protein>
    <submittedName>
        <fullName evidence="2">Uncharacterized protein</fullName>
    </submittedName>
</protein>
<name>A0A6A4SIZ4_SCOMX</name>
<keyword evidence="1" id="KW-0812">Transmembrane</keyword>
<accession>A0A6A4SIZ4</accession>
<comment type="caution">
    <text evidence="2">The sequence shown here is derived from an EMBL/GenBank/DDBJ whole genome shotgun (WGS) entry which is preliminary data.</text>
</comment>
<dbReference type="AlphaFoldDB" id="A0A6A4SIZ4"/>
<evidence type="ECO:0000313" key="3">
    <source>
        <dbReference type="Proteomes" id="UP000438429"/>
    </source>
</evidence>
<keyword evidence="1" id="KW-0472">Membrane</keyword>
<gene>
    <name evidence="2" type="ORF">F2P81_017043</name>
</gene>
<keyword evidence="1" id="KW-1133">Transmembrane helix</keyword>
<dbReference type="EMBL" id="VEVO01000015">
    <property type="protein sequence ID" value="KAF0030312.1"/>
    <property type="molecule type" value="Genomic_DNA"/>
</dbReference>
<organism evidence="2 3">
    <name type="scientific">Scophthalmus maximus</name>
    <name type="common">Turbot</name>
    <name type="synonym">Psetta maxima</name>
    <dbReference type="NCBI Taxonomy" id="52904"/>
    <lineage>
        <taxon>Eukaryota</taxon>
        <taxon>Metazoa</taxon>
        <taxon>Chordata</taxon>
        <taxon>Craniata</taxon>
        <taxon>Vertebrata</taxon>
        <taxon>Euteleostomi</taxon>
        <taxon>Actinopterygii</taxon>
        <taxon>Neopterygii</taxon>
        <taxon>Teleostei</taxon>
        <taxon>Neoteleostei</taxon>
        <taxon>Acanthomorphata</taxon>
        <taxon>Carangaria</taxon>
        <taxon>Pleuronectiformes</taxon>
        <taxon>Pleuronectoidei</taxon>
        <taxon>Scophthalmidae</taxon>
        <taxon>Scophthalmus</taxon>
    </lineage>
</organism>
<dbReference type="Proteomes" id="UP000438429">
    <property type="component" value="Unassembled WGS sequence"/>
</dbReference>
<sequence length="96" mass="10731">MNKQNHLELDSTRAKDSELYLPVIPPTADPAPLQRFLAYSTREEMDSAAQVVAVAVTVVVVVVVKRWCPLRHSSLRTPNTLPLQLWHNAGGTKLWS</sequence>
<reference evidence="2 3" key="1">
    <citation type="submission" date="2019-06" db="EMBL/GenBank/DDBJ databases">
        <title>Draft genomes of female and male turbot (Scophthalmus maximus).</title>
        <authorList>
            <person name="Xu H."/>
            <person name="Xu X.-W."/>
            <person name="Shao C."/>
            <person name="Chen S."/>
        </authorList>
    </citation>
    <scope>NUCLEOTIDE SEQUENCE [LARGE SCALE GENOMIC DNA]</scope>
    <source>
        <strain evidence="2">Ysfricsl-2016a</strain>
        <tissue evidence="2">Blood</tissue>
    </source>
</reference>